<proteinExistence type="predicted"/>
<gene>
    <name evidence="2" type="ORF">GCM10011609_87590</name>
</gene>
<evidence type="ECO:0000313" key="3">
    <source>
        <dbReference type="Proteomes" id="UP000597656"/>
    </source>
</evidence>
<dbReference type="InterPro" id="IPR002513">
    <property type="entry name" value="Tn3_Tnp_DDE_dom"/>
</dbReference>
<evidence type="ECO:0000313" key="2">
    <source>
        <dbReference type="EMBL" id="GGN30061.1"/>
    </source>
</evidence>
<comment type="caution">
    <text evidence="2">The sequence shown here is derived from an EMBL/GenBank/DDBJ whole genome shotgun (WGS) entry which is preliminary data.</text>
</comment>
<evidence type="ECO:0000259" key="1">
    <source>
        <dbReference type="Pfam" id="PF01526"/>
    </source>
</evidence>
<sequence length="193" mass="21896">MDGKVKVYGPGDNPPIEGVVPKAWRDGVTDENGQVERISYELCADHTAGALRRQEIWVVGAGRWRDPEEDLPSNFEDNRDVHYAALGKLLQAQEFVEDLKRRSAIEVVFYGKDGKLTGADQENVSMLALHLLQSCLIYINTLLLQRVLDDPVWTKKLTPEDRRGLNALFWTNVNPYGRFQLNMDTRLDLDLVG</sequence>
<name>A0ABQ2IUI7_9PSEU</name>
<keyword evidence="3" id="KW-1185">Reference proteome</keyword>
<organism evidence="2 3">
    <name type="scientific">Lentzea pudingi</name>
    <dbReference type="NCBI Taxonomy" id="1789439"/>
    <lineage>
        <taxon>Bacteria</taxon>
        <taxon>Bacillati</taxon>
        <taxon>Actinomycetota</taxon>
        <taxon>Actinomycetes</taxon>
        <taxon>Pseudonocardiales</taxon>
        <taxon>Pseudonocardiaceae</taxon>
        <taxon>Lentzea</taxon>
    </lineage>
</organism>
<dbReference type="RefSeq" id="WP_189160744.1">
    <property type="nucleotide sequence ID" value="NZ_BMNC01000035.1"/>
</dbReference>
<accession>A0ABQ2IUI7</accession>
<reference evidence="3" key="1">
    <citation type="journal article" date="2019" name="Int. J. Syst. Evol. Microbiol.">
        <title>The Global Catalogue of Microorganisms (GCM) 10K type strain sequencing project: providing services to taxonomists for standard genome sequencing and annotation.</title>
        <authorList>
            <consortium name="The Broad Institute Genomics Platform"/>
            <consortium name="The Broad Institute Genome Sequencing Center for Infectious Disease"/>
            <person name="Wu L."/>
            <person name="Ma J."/>
        </authorList>
    </citation>
    <scope>NUCLEOTIDE SEQUENCE [LARGE SCALE GENOMIC DNA]</scope>
    <source>
        <strain evidence="3">CGMCC 4.7319</strain>
    </source>
</reference>
<dbReference type="Pfam" id="PF01526">
    <property type="entry name" value="DDE_Tnp_Tn3"/>
    <property type="match status" value="1"/>
</dbReference>
<feature type="domain" description="Tn3 transposase DDE" evidence="1">
    <location>
        <begin position="105"/>
        <end position="179"/>
    </location>
</feature>
<dbReference type="EMBL" id="BMNC01000035">
    <property type="protein sequence ID" value="GGN30061.1"/>
    <property type="molecule type" value="Genomic_DNA"/>
</dbReference>
<dbReference type="Proteomes" id="UP000597656">
    <property type="component" value="Unassembled WGS sequence"/>
</dbReference>
<protein>
    <recommendedName>
        <fullName evidence="1">Tn3 transposase DDE domain-containing protein</fullName>
    </recommendedName>
</protein>